<protein>
    <submittedName>
        <fullName evidence="2">Uncharacterized protein</fullName>
    </submittedName>
</protein>
<dbReference type="OrthoDB" id="3363286at2759"/>
<feature type="region of interest" description="Disordered" evidence="1">
    <location>
        <begin position="23"/>
        <end position="88"/>
    </location>
</feature>
<feature type="compositionally biased region" description="Basic and acidic residues" evidence="1">
    <location>
        <begin position="55"/>
        <end position="66"/>
    </location>
</feature>
<keyword evidence="3" id="KW-1185">Reference proteome</keyword>
<organism evidence="2 3">
    <name type="scientific">Carpinus fangiana</name>
    <dbReference type="NCBI Taxonomy" id="176857"/>
    <lineage>
        <taxon>Eukaryota</taxon>
        <taxon>Viridiplantae</taxon>
        <taxon>Streptophyta</taxon>
        <taxon>Embryophyta</taxon>
        <taxon>Tracheophyta</taxon>
        <taxon>Spermatophyta</taxon>
        <taxon>Magnoliopsida</taxon>
        <taxon>eudicotyledons</taxon>
        <taxon>Gunneridae</taxon>
        <taxon>Pentapetalae</taxon>
        <taxon>rosids</taxon>
        <taxon>fabids</taxon>
        <taxon>Fagales</taxon>
        <taxon>Betulaceae</taxon>
        <taxon>Carpinus</taxon>
    </lineage>
</organism>
<proteinExistence type="predicted"/>
<gene>
    <name evidence="2" type="ORF">FH972_025526</name>
</gene>
<dbReference type="EMBL" id="VIBQ01000057">
    <property type="protein sequence ID" value="KAB8532581.1"/>
    <property type="molecule type" value="Genomic_DNA"/>
</dbReference>
<evidence type="ECO:0000313" key="3">
    <source>
        <dbReference type="Proteomes" id="UP000327013"/>
    </source>
</evidence>
<accession>A0A5N6L3V6</accession>
<evidence type="ECO:0000256" key="1">
    <source>
        <dbReference type="SAM" id="MobiDB-lite"/>
    </source>
</evidence>
<feature type="region of interest" description="Disordered" evidence="1">
    <location>
        <begin position="193"/>
        <end position="218"/>
    </location>
</feature>
<dbReference type="AlphaFoldDB" id="A0A5N6L3V6"/>
<dbReference type="Proteomes" id="UP000327013">
    <property type="component" value="Unassembled WGS sequence"/>
</dbReference>
<sequence length="465" mass="52696">MVRIYTPRRCLIELQTLRATGRWGERWKHSSSKRGRRNEPAAQGTAEDSDTFARQTDKKSFQRIDDNPSLPLPPFLRKRQQKNASPFERSIANQNVKVMGTYPEGNKKTLREKLKEAPFATRMRQNPYAYMLSESVREERFSLQRLPRSCLLRFNVIEDEEIPDHTAQSIASTTAPRINLALLPLDVFDEAMPKGRNPTKLTPAESQAREALGDGQQIGPRGSSTYLLARHDMLAWVSADARARVQRVLSGRTRDTLDKTSSRSKPRPLTWQPEMPQLVLAALRKATRRLLTFLLRQKGKIAERPGLVAEVPGGRTGGTGLRMLDRVADVLCVIRMGHSARPEECPAARREQGLPVDTGVEEAWQTEAKTHLHDLRPLSPVVEDVDARFPTLWYRNRRVPLYDLPQLLGGQEAVRTLVAGTSFVDSEWVTLSSNLGSLQLLQLLFRLHAYLAYGQEEQKGNRRTQ</sequence>
<evidence type="ECO:0000313" key="2">
    <source>
        <dbReference type="EMBL" id="KAB8532581.1"/>
    </source>
</evidence>
<comment type="caution">
    <text evidence="2">The sequence shown here is derived from an EMBL/GenBank/DDBJ whole genome shotgun (WGS) entry which is preliminary data.</text>
</comment>
<name>A0A5N6L3V6_9ROSI</name>
<reference evidence="2 3" key="1">
    <citation type="submission" date="2019-06" db="EMBL/GenBank/DDBJ databases">
        <title>A chromosomal-level reference genome of Carpinus fangiana (Coryloideae, Betulaceae).</title>
        <authorList>
            <person name="Yang X."/>
            <person name="Wang Z."/>
            <person name="Zhang L."/>
            <person name="Hao G."/>
            <person name="Liu J."/>
            <person name="Yang Y."/>
        </authorList>
    </citation>
    <scope>NUCLEOTIDE SEQUENCE [LARGE SCALE GENOMIC DNA]</scope>
    <source>
        <strain evidence="2">Cfa_2016G</strain>
        <tissue evidence="2">Leaf</tissue>
    </source>
</reference>